<proteinExistence type="predicted"/>
<evidence type="ECO:0000256" key="1">
    <source>
        <dbReference type="SAM" id="Phobius"/>
    </source>
</evidence>
<dbReference type="EMBL" id="FIHA01000011">
    <property type="protein sequence ID" value="CYU75774.1"/>
    <property type="molecule type" value="Genomic_DNA"/>
</dbReference>
<dbReference type="AlphaFoldDB" id="A0A0Z8F8M3"/>
<evidence type="ECO:0000313" key="3">
    <source>
        <dbReference type="EMBL" id="CYV49539.1"/>
    </source>
</evidence>
<evidence type="ECO:0000313" key="5">
    <source>
        <dbReference type="Proteomes" id="UP000072794"/>
    </source>
</evidence>
<keyword evidence="1" id="KW-0472">Membrane</keyword>
<reference evidence="4 5" key="1">
    <citation type="submission" date="2016-02" db="EMBL/GenBank/DDBJ databases">
        <authorList>
            <consortium name="Pathogen Informatics"/>
        </authorList>
    </citation>
    <scope>NUCLEOTIDE SEQUENCE [LARGE SCALE GENOMIC DNA]</scope>
    <source>
        <strain evidence="2 5">LSS52</strain>
        <strain evidence="3 4">LSS69</strain>
    </source>
</reference>
<dbReference type="Proteomes" id="UP000071533">
    <property type="component" value="Unassembled WGS sequence"/>
</dbReference>
<organism evidence="2 5">
    <name type="scientific">Streptococcus suis</name>
    <dbReference type="NCBI Taxonomy" id="1307"/>
    <lineage>
        <taxon>Bacteria</taxon>
        <taxon>Bacillati</taxon>
        <taxon>Bacillota</taxon>
        <taxon>Bacilli</taxon>
        <taxon>Lactobacillales</taxon>
        <taxon>Streptococcaceae</taxon>
        <taxon>Streptococcus</taxon>
    </lineage>
</organism>
<evidence type="ECO:0000313" key="2">
    <source>
        <dbReference type="EMBL" id="CYU75774.1"/>
    </source>
</evidence>
<keyword evidence="1" id="KW-1133">Transmembrane helix</keyword>
<dbReference type="Proteomes" id="UP000072794">
    <property type="component" value="Unassembled WGS sequence"/>
</dbReference>
<name>A0A0Z8F8M3_STRSU</name>
<keyword evidence="1" id="KW-0812">Transmembrane</keyword>
<gene>
    <name evidence="2" type="ORF">ERS132414_00748</name>
    <name evidence="3" type="ORF">ERS132431_01694</name>
</gene>
<sequence length="60" mass="6905">MKNNKFYAVLIPVVLWIVFKICANLSDENIKDYFNILAVSNPGLIIAFAIFTNKEQNKEK</sequence>
<feature type="transmembrane region" description="Helical" evidence="1">
    <location>
        <begin position="33"/>
        <end position="51"/>
    </location>
</feature>
<evidence type="ECO:0000313" key="4">
    <source>
        <dbReference type="Proteomes" id="UP000071533"/>
    </source>
</evidence>
<dbReference type="EMBL" id="FIHS01000023">
    <property type="protein sequence ID" value="CYV49539.1"/>
    <property type="molecule type" value="Genomic_DNA"/>
</dbReference>
<protein>
    <submittedName>
        <fullName evidence="2">Uncharacterized protein</fullName>
    </submittedName>
</protein>
<accession>A0A0Z8F8M3</accession>
<dbReference type="RefSeq" id="WP_044690538.1">
    <property type="nucleotide sequence ID" value="NZ_CEDY01000122.1"/>
</dbReference>